<organism evidence="1 2">
    <name type="scientific">Paramecium tetraurelia</name>
    <dbReference type="NCBI Taxonomy" id="5888"/>
    <lineage>
        <taxon>Eukaryota</taxon>
        <taxon>Sar</taxon>
        <taxon>Alveolata</taxon>
        <taxon>Ciliophora</taxon>
        <taxon>Intramacronucleata</taxon>
        <taxon>Oligohymenophorea</taxon>
        <taxon>Peniculida</taxon>
        <taxon>Parameciidae</taxon>
        <taxon>Paramecium</taxon>
    </lineage>
</organism>
<dbReference type="RefSeq" id="XP_001442659.1">
    <property type="nucleotide sequence ID" value="XM_001442622.1"/>
</dbReference>
<dbReference type="OMA" id="MAYELNQ"/>
<keyword evidence="2" id="KW-1185">Reference proteome</keyword>
<name>A0CWU5_PARTE</name>
<dbReference type="EMBL" id="CT868207">
    <property type="protein sequence ID" value="CAK75262.1"/>
    <property type="molecule type" value="Genomic_DNA"/>
</dbReference>
<evidence type="ECO:0008006" key="3">
    <source>
        <dbReference type="Google" id="ProtNLM"/>
    </source>
</evidence>
<evidence type="ECO:0000313" key="1">
    <source>
        <dbReference type="EMBL" id="CAK75262.1"/>
    </source>
</evidence>
<dbReference type="KEGG" id="ptm:GSPATT00001465001"/>
<reference evidence="1 2" key="1">
    <citation type="journal article" date="2006" name="Nature">
        <title>Global trends of whole-genome duplications revealed by the ciliate Paramecium tetraurelia.</title>
        <authorList>
            <consortium name="Genoscope"/>
            <person name="Aury J.-M."/>
            <person name="Jaillon O."/>
            <person name="Duret L."/>
            <person name="Noel B."/>
            <person name="Jubin C."/>
            <person name="Porcel B.M."/>
            <person name="Segurens B."/>
            <person name="Daubin V."/>
            <person name="Anthouard V."/>
            <person name="Aiach N."/>
            <person name="Arnaiz O."/>
            <person name="Billaut A."/>
            <person name="Beisson J."/>
            <person name="Blanc I."/>
            <person name="Bouhouche K."/>
            <person name="Camara F."/>
            <person name="Duharcourt S."/>
            <person name="Guigo R."/>
            <person name="Gogendeau D."/>
            <person name="Katinka M."/>
            <person name="Keller A.-M."/>
            <person name="Kissmehl R."/>
            <person name="Klotz C."/>
            <person name="Koll F."/>
            <person name="Le Moue A."/>
            <person name="Lepere C."/>
            <person name="Malinsky S."/>
            <person name="Nowacki M."/>
            <person name="Nowak J.K."/>
            <person name="Plattner H."/>
            <person name="Poulain J."/>
            <person name="Ruiz F."/>
            <person name="Serrano V."/>
            <person name="Zagulski M."/>
            <person name="Dessen P."/>
            <person name="Betermier M."/>
            <person name="Weissenbach J."/>
            <person name="Scarpelli C."/>
            <person name="Schachter V."/>
            <person name="Sperling L."/>
            <person name="Meyer E."/>
            <person name="Cohen J."/>
            <person name="Wincker P."/>
        </authorList>
    </citation>
    <scope>NUCLEOTIDE SEQUENCE [LARGE SCALE GENOMIC DNA]</scope>
    <source>
        <strain evidence="1 2">Stock d4-2</strain>
    </source>
</reference>
<sequence>MAYELNQGKLSFSNSQKQQQSQLTLRESMDLITLEYQNLIDKFSQEIYLEKQIKKEKNEKKSEKLRNIPTFTNLLQKTQLDR</sequence>
<dbReference type="AlphaFoldDB" id="A0CWU5"/>
<gene>
    <name evidence="1" type="ORF">GSPATT00001465001</name>
</gene>
<protein>
    <recommendedName>
        <fullName evidence="3">SPX domain-containing protein</fullName>
    </recommendedName>
</protein>
<proteinExistence type="predicted"/>
<dbReference type="InParanoid" id="A0CWU5"/>
<dbReference type="Proteomes" id="UP000000600">
    <property type="component" value="Unassembled WGS sequence"/>
</dbReference>
<dbReference type="GeneID" id="5028444"/>
<evidence type="ECO:0000313" key="2">
    <source>
        <dbReference type="Proteomes" id="UP000000600"/>
    </source>
</evidence>
<accession>A0CWU5</accession>
<dbReference type="HOGENOM" id="CLU_2579023_0_0_1"/>